<protein>
    <submittedName>
        <fullName evidence="2">Dihydroorotase</fullName>
    </submittedName>
</protein>
<accession>A0A0C6FWV1</accession>
<geneLocation type="plasmid" evidence="3">
    <name>pMaq22A_2p DNA</name>
</geneLocation>
<dbReference type="AlphaFoldDB" id="A0A0C6FWV1"/>
<dbReference type="Proteomes" id="UP000061432">
    <property type="component" value="Plasmid pMaq22A_2p"/>
</dbReference>
<dbReference type="InterPro" id="IPR011059">
    <property type="entry name" value="Metal-dep_hydrolase_composite"/>
</dbReference>
<dbReference type="Gene3D" id="2.30.40.10">
    <property type="entry name" value="Urease, subunit C, domain 1"/>
    <property type="match status" value="1"/>
</dbReference>
<keyword evidence="2" id="KW-0614">Plasmid</keyword>
<sequence>MSTEYDLLIRGGDAVLPGHGRTACDIAVRDGRIAAILAPGAPASAATTLDARGLVVLPGAIDVHLHLGHDRDIARPRVPADAAQESAAAVVGGITCFIPYLMTSDPFASVLPEVIGVTEAGSRIDFGYHPIISTEAQLAEVEACARDHGAPTFKIFMNNRGGEGARLGLPDIDDGFLLRLCEAAARAGGMVCPHPETIELAWVTRERAKAADPDGTGGLATWNASRPPFVEADAVQRAGFIARTAGAPLYVVHTSSGEALAAGLRQREAGAQLFLETCPHYLTHDIGWDGGETGGSDTAKINPPLREAADREALWAGILSGAIDTVATDHVHRGLDAKAGGIWSASPGCPGLETLLPVLLTEGYHARGLDLARVVDLVSTRPAQIMGLAHRKGAIAPGLDADFALVDLDADWTLTRGDVRSSAGYSIYEGRRFRGRVLHTVVRGRIVLQDRTLRDEAVGTGRYISRRLSAASA</sequence>
<dbReference type="PATRIC" id="fig|270351.10.peg.7227"/>
<evidence type="ECO:0000313" key="3">
    <source>
        <dbReference type="Proteomes" id="UP000061432"/>
    </source>
</evidence>
<evidence type="ECO:0000259" key="1">
    <source>
        <dbReference type="Pfam" id="PF01979"/>
    </source>
</evidence>
<gene>
    <name evidence="2" type="primary">pyrC</name>
    <name evidence="2" type="ORF">Maq22A_2p41565</name>
</gene>
<feature type="domain" description="Amidohydrolase-related" evidence="1">
    <location>
        <begin position="307"/>
        <end position="447"/>
    </location>
</feature>
<dbReference type="Gene3D" id="3.20.20.140">
    <property type="entry name" value="Metal-dependent hydrolases"/>
    <property type="match status" value="1"/>
</dbReference>
<dbReference type="OrthoDB" id="9775759at2"/>
<dbReference type="EMBL" id="AP014706">
    <property type="protein sequence ID" value="BAQ50079.1"/>
    <property type="molecule type" value="Genomic_DNA"/>
</dbReference>
<dbReference type="RefSeq" id="WP_060851150.1">
    <property type="nucleotide sequence ID" value="NZ_AP014706.1"/>
</dbReference>
<evidence type="ECO:0000313" key="2">
    <source>
        <dbReference type="EMBL" id="BAQ50079.1"/>
    </source>
</evidence>
<dbReference type="SUPFAM" id="SSF51338">
    <property type="entry name" value="Composite domain of metallo-dependent hydrolases"/>
    <property type="match status" value="1"/>
</dbReference>
<dbReference type="InterPro" id="IPR050138">
    <property type="entry name" value="DHOase/Allantoinase_Hydrolase"/>
</dbReference>
<dbReference type="KEGG" id="maqu:Maq22A_2p41565"/>
<dbReference type="InterPro" id="IPR032466">
    <property type="entry name" value="Metal_Hydrolase"/>
</dbReference>
<organism evidence="2 3">
    <name type="scientific">Methylobacterium aquaticum</name>
    <dbReference type="NCBI Taxonomy" id="270351"/>
    <lineage>
        <taxon>Bacteria</taxon>
        <taxon>Pseudomonadati</taxon>
        <taxon>Pseudomonadota</taxon>
        <taxon>Alphaproteobacteria</taxon>
        <taxon>Hyphomicrobiales</taxon>
        <taxon>Methylobacteriaceae</taxon>
        <taxon>Methylobacterium</taxon>
    </lineage>
</organism>
<dbReference type="SUPFAM" id="SSF51556">
    <property type="entry name" value="Metallo-dependent hydrolases"/>
    <property type="match status" value="1"/>
</dbReference>
<dbReference type="GO" id="GO:0006145">
    <property type="term" value="P:purine nucleobase catabolic process"/>
    <property type="evidence" value="ECO:0007669"/>
    <property type="project" value="TreeGrafter"/>
</dbReference>
<dbReference type="GO" id="GO:0005737">
    <property type="term" value="C:cytoplasm"/>
    <property type="evidence" value="ECO:0007669"/>
    <property type="project" value="TreeGrafter"/>
</dbReference>
<name>A0A0C6FWV1_9HYPH</name>
<dbReference type="PANTHER" id="PTHR43668:SF2">
    <property type="entry name" value="ALLANTOINASE"/>
    <property type="match status" value="1"/>
</dbReference>
<dbReference type="Pfam" id="PF01979">
    <property type="entry name" value="Amidohydro_1"/>
    <property type="match status" value="1"/>
</dbReference>
<reference evidence="2 3" key="1">
    <citation type="journal article" date="2015" name="Genome Announc.">
        <title>Complete Genome Sequence of Methylobacterium aquaticum Strain 22A, Isolated from Racomitrium japonicum Moss.</title>
        <authorList>
            <person name="Tani A."/>
            <person name="Ogura Y."/>
            <person name="Hayashi T."/>
            <person name="Kimbara K."/>
        </authorList>
    </citation>
    <scope>NUCLEOTIDE SEQUENCE [LARGE SCALE GENOMIC DNA]</scope>
    <source>
        <strain evidence="2 3">MA-22A</strain>
        <plasmid evidence="3">Plasmid pMaq22A_2p DNA</plasmid>
    </source>
</reference>
<dbReference type="InterPro" id="IPR006680">
    <property type="entry name" value="Amidohydro-rel"/>
</dbReference>
<reference evidence="3" key="2">
    <citation type="submission" date="2015-01" db="EMBL/GenBank/DDBJ databases">
        <title>Complete genome sequence of Methylobacterium aquaticum strain 22A.</title>
        <authorList>
            <person name="Tani A."/>
            <person name="Ogura Y."/>
            <person name="Hayashi T."/>
        </authorList>
    </citation>
    <scope>NUCLEOTIDE SEQUENCE [LARGE SCALE GENOMIC DNA]</scope>
    <source>
        <strain evidence="3">MA-22A</strain>
        <plasmid evidence="3">Plasmid pMaq22A_2p DNA</plasmid>
    </source>
</reference>
<dbReference type="GO" id="GO:0004038">
    <property type="term" value="F:allantoinase activity"/>
    <property type="evidence" value="ECO:0007669"/>
    <property type="project" value="TreeGrafter"/>
</dbReference>
<proteinExistence type="predicted"/>
<dbReference type="PANTHER" id="PTHR43668">
    <property type="entry name" value="ALLANTOINASE"/>
    <property type="match status" value="1"/>
</dbReference>